<dbReference type="EMBL" id="JBHUDB010000002">
    <property type="protein sequence ID" value="MFD1570177.1"/>
    <property type="molecule type" value="Genomic_DNA"/>
</dbReference>
<feature type="region of interest" description="Disordered" evidence="1">
    <location>
        <begin position="123"/>
        <end position="165"/>
    </location>
</feature>
<comment type="caution">
    <text evidence="2">The sequence shown here is derived from an EMBL/GenBank/DDBJ whole genome shotgun (WGS) entry which is preliminary data.</text>
</comment>
<feature type="compositionally biased region" description="Polar residues" evidence="1">
    <location>
        <begin position="156"/>
        <end position="165"/>
    </location>
</feature>
<proteinExistence type="predicted"/>
<evidence type="ECO:0000313" key="2">
    <source>
        <dbReference type="EMBL" id="MFD1570177.1"/>
    </source>
</evidence>
<organism evidence="2 3">
    <name type="scientific">Halorubrum laminariae</name>
    <dbReference type="NCBI Taxonomy" id="1433523"/>
    <lineage>
        <taxon>Archaea</taxon>
        <taxon>Methanobacteriati</taxon>
        <taxon>Methanobacteriota</taxon>
        <taxon>Stenosarchaea group</taxon>
        <taxon>Halobacteria</taxon>
        <taxon>Halobacteriales</taxon>
        <taxon>Haloferacaceae</taxon>
        <taxon>Halorubrum</taxon>
    </lineage>
</organism>
<evidence type="ECO:0000256" key="1">
    <source>
        <dbReference type="SAM" id="MobiDB-lite"/>
    </source>
</evidence>
<keyword evidence="3" id="KW-1185">Reference proteome</keyword>
<accession>A0ABD6BYE6</accession>
<sequence>MSHTKTLTAREAYHDSLQFFEEIKQNIGHGIINGKSTVSFTEKLEPEEDFQIRLKATHATLAMFVKRYRAAEFTFHTERAPIDGYPETARQNNPLVTHYAEFTVDFTPYGTIFGGHSDDNGGNATKQTCSSHRDGNALTGPTGPATPDTPTGPMAEQTSAVQSLV</sequence>
<dbReference type="Proteomes" id="UP001597185">
    <property type="component" value="Unassembled WGS sequence"/>
</dbReference>
<protein>
    <submittedName>
        <fullName evidence="2">Uncharacterized protein</fullName>
    </submittedName>
</protein>
<dbReference type="AlphaFoldDB" id="A0ABD6BYE6"/>
<dbReference type="RefSeq" id="WP_256397015.1">
    <property type="nucleotide sequence ID" value="NZ_JANHDL010000004.1"/>
</dbReference>
<evidence type="ECO:0000313" key="3">
    <source>
        <dbReference type="Proteomes" id="UP001597185"/>
    </source>
</evidence>
<feature type="compositionally biased region" description="Low complexity" evidence="1">
    <location>
        <begin position="139"/>
        <end position="153"/>
    </location>
</feature>
<name>A0ABD6BYE6_9EURY</name>
<reference evidence="2 3" key="1">
    <citation type="journal article" date="2019" name="Int. J. Syst. Evol. Microbiol.">
        <title>The Global Catalogue of Microorganisms (GCM) 10K type strain sequencing project: providing services to taxonomists for standard genome sequencing and annotation.</title>
        <authorList>
            <consortium name="The Broad Institute Genomics Platform"/>
            <consortium name="The Broad Institute Genome Sequencing Center for Infectious Disease"/>
            <person name="Wu L."/>
            <person name="Ma J."/>
        </authorList>
    </citation>
    <scope>NUCLEOTIDE SEQUENCE [LARGE SCALE GENOMIC DNA]</scope>
    <source>
        <strain evidence="2 3">CGMCC 1.12689</strain>
    </source>
</reference>
<gene>
    <name evidence="2" type="ORF">ACFR9T_06195</name>
</gene>